<dbReference type="STRING" id="1903181.BTN85_2013"/>
<dbReference type="InParanoid" id="A0A1Q6DSN9"/>
<reference evidence="1" key="1">
    <citation type="submission" date="2016-12" db="EMBL/GenBank/DDBJ databases">
        <title>Discovery of methanogenic haloarchaea.</title>
        <authorList>
            <person name="Sorokin D.Y."/>
            <person name="Makarova K.S."/>
            <person name="Abbas B."/>
            <person name="Ferrer M."/>
            <person name="Golyshin P.N."/>
        </authorList>
    </citation>
    <scope>NUCLEOTIDE SEQUENCE [LARGE SCALE GENOMIC DNA]</scope>
    <source>
        <strain evidence="1">HMET1</strain>
    </source>
</reference>
<proteinExistence type="predicted"/>
<gene>
    <name evidence="1" type="ORF">BTN85_2013</name>
</gene>
<dbReference type="EMBL" id="MSDW01000002">
    <property type="protein sequence ID" value="OKY77363.1"/>
    <property type="molecule type" value="Genomic_DNA"/>
</dbReference>
<organism evidence="1 2">
    <name type="scientific">Methanohalarchaeum thermophilum</name>
    <dbReference type="NCBI Taxonomy" id="1903181"/>
    <lineage>
        <taxon>Archaea</taxon>
        <taxon>Methanobacteriati</taxon>
        <taxon>Methanobacteriota</taxon>
        <taxon>Methanonatronarchaeia</taxon>
        <taxon>Methanonatronarchaeales</taxon>
        <taxon>Methanonatronarchaeaceae</taxon>
        <taxon>Candidatus Methanohalarchaeum</taxon>
    </lineage>
</organism>
<evidence type="ECO:0000313" key="2">
    <source>
        <dbReference type="Proteomes" id="UP000185744"/>
    </source>
</evidence>
<comment type="caution">
    <text evidence="1">The sequence shown here is derived from an EMBL/GenBank/DDBJ whole genome shotgun (WGS) entry which is preliminary data.</text>
</comment>
<name>A0A1Q6DSN9_METT1</name>
<keyword evidence="2" id="KW-1185">Reference proteome</keyword>
<protein>
    <submittedName>
        <fullName evidence="1">Uncharacterized protein</fullName>
    </submittedName>
</protein>
<accession>A0A1Q6DSN9</accession>
<dbReference type="Proteomes" id="UP000185744">
    <property type="component" value="Unassembled WGS sequence"/>
</dbReference>
<dbReference type="AlphaFoldDB" id="A0A1Q6DSN9"/>
<sequence length="30" mass="3360">MDSKDSKIKFNLKTLKGKNIVGGILLKEKI</sequence>
<evidence type="ECO:0000313" key="1">
    <source>
        <dbReference type="EMBL" id="OKY77363.1"/>
    </source>
</evidence>